<dbReference type="SUPFAM" id="SSF52777">
    <property type="entry name" value="CoA-dependent acyltransferases"/>
    <property type="match status" value="1"/>
</dbReference>
<comment type="caution">
    <text evidence="1">The sequence shown here is derived from an EMBL/GenBank/DDBJ whole genome shotgun (WGS) entry which is preliminary data.</text>
</comment>
<dbReference type="RefSeq" id="WP_208810508.1">
    <property type="nucleotide sequence ID" value="NZ_WVUH01000001.1"/>
</dbReference>
<evidence type="ECO:0000313" key="1">
    <source>
        <dbReference type="EMBL" id="MBO4204426.1"/>
    </source>
</evidence>
<reference evidence="1 2" key="1">
    <citation type="submission" date="2019-12" db="EMBL/GenBank/DDBJ databases">
        <title>Whole genome sequencing of endophytic Actinobacterium Micromonospora sp. MPMI6T.</title>
        <authorList>
            <person name="Evv R."/>
            <person name="Podile A.R."/>
        </authorList>
    </citation>
    <scope>NUCLEOTIDE SEQUENCE [LARGE SCALE GENOMIC DNA]</scope>
    <source>
        <strain evidence="1 2">MPMI6</strain>
    </source>
</reference>
<sequence length="162" mass="18534">MRYLSLPQVELLLHDLRDGPSSEFSRMVTWRLPVDVCVEPLQRRFADLIGELRLARRVRRDDHGWYLEPTPYPPEVYVERHLADGDGEAAQQRLVVERQRSLDPVSGPLARGTLLLCQSSCAYLVVAVHNLSLEWCSPLRLARELTEAALPEQPLAGRHPRH</sequence>
<accession>A0ABS3VIY0</accession>
<protein>
    <submittedName>
        <fullName evidence="1">Uncharacterized protein</fullName>
    </submittedName>
</protein>
<organism evidence="1 2">
    <name type="scientific">Micromonospora echinofusca</name>
    <dbReference type="NCBI Taxonomy" id="47858"/>
    <lineage>
        <taxon>Bacteria</taxon>
        <taxon>Bacillati</taxon>
        <taxon>Actinomycetota</taxon>
        <taxon>Actinomycetes</taxon>
        <taxon>Micromonosporales</taxon>
        <taxon>Micromonosporaceae</taxon>
        <taxon>Micromonospora</taxon>
    </lineage>
</organism>
<dbReference type="EMBL" id="WVUH01000001">
    <property type="protein sequence ID" value="MBO4204426.1"/>
    <property type="molecule type" value="Genomic_DNA"/>
</dbReference>
<dbReference type="Proteomes" id="UP000823521">
    <property type="component" value="Unassembled WGS sequence"/>
</dbReference>
<keyword evidence="2" id="KW-1185">Reference proteome</keyword>
<proteinExistence type="predicted"/>
<gene>
    <name evidence="1" type="ORF">GSF22_00125</name>
</gene>
<evidence type="ECO:0000313" key="2">
    <source>
        <dbReference type="Proteomes" id="UP000823521"/>
    </source>
</evidence>
<name>A0ABS3VIY0_MICEH</name>
<dbReference type="InterPro" id="IPR023213">
    <property type="entry name" value="CAT-like_dom_sf"/>
</dbReference>
<dbReference type="Gene3D" id="3.30.559.10">
    <property type="entry name" value="Chloramphenicol acetyltransferase-like domain"/>
    <property type="match status" value="1"/>
</dbReference>